<evidence type="ECO:0000256" key="4">
    <source>
        <dbReference type="ARBA" id="ARBA00022692"/>
    </source>
</evidence>
<keyword evidence="4 10" id="KW-0812">Transmembrane</keyword>
<gene>
    <name evidence="11" type="primary">ND4L</name>
</gene>
<evidence type="ECO:0000256" key="10">
    <source>
        <dbReference type="SAM" id="Phobius"/>
    </source>
</evidence>
<keyword evidence="6 10" id="KW-1133">Transmembrane helix</keyword>
<dbReference type="InterPro" id="IPR039428">
    <property type="entry name" value="NUOK/Mnh_C1-like"/>
</dbReference>
<dbReference type="Gene3D" id="1.10.287.3510">
    <property type="match status" value="1"/>
</dbReference>
<dbReference type="GO" id="GO:0016020">
    <property type="term" value="C:membrane"/>
    <property type="evidence" value="ECO:0007669"/>
    <property type="project" value="UniProtKB-SubCell"/>
</dbReference>
<feature type="transmembrane region" description="Helical" evidence="10">
    <location>
        <begin position="20"/>
        <end position="41"/>
    </location>
</feature>
<keyword evidence="5" id="KW-1278">Translocase</keyword>
<reference evidence="11" key="1">
    <citation type="journal article" date="2015" name="Comp. Biochem. Physiol. Part D Genomics Proteomics">
        <title>Complete mitochondrial genome of Anadara vellicata (Bivalvia: Arcidae): A unique gene order and large atypical non-coding region.</title>
        <authorList>
            <person name="Sun S."/>
            <person name="Kong L."/>
            <person name="Yu H."/>
            <person name="Li Q."/>
        </authorList>
    </citation>
    <scope>NUCLEOTIDE SEQUENCE</scope>
</reference>
<keyword evidence="11" id="KW-0496">Mitochondrion</keyword>
<comment type="similarity">
    <text evidence="2">Belongs to the complex I subunit 4L family.</text>
</comment>
<dbReference type="AlphaFoldDB" id="A0A0N7I0J0"/>
<accession>A0A0N7I0J0</accession>
<evidence type="ECO:0000256" key="6">
    <source>
        <dbReference type="ARBA" id="ARBA00022989"/>
    </source>
</evidence>
<geneLocation type="mitochondrion" evidence="11"/>
<evidence type="ECO:0000256" key="1">
    <source>
        <dbReference type="ARBA" id="ARBA00004141"/>
    </source>
</evidence>
<proteinExistence type="inferred from homology"/>
<feature type="transmembrane region" description="Helical" evidence="10">
    <location>
        <begin position="47"/>
        <end position="66"/>
    </location>
</feature>
<evidence type="ECO:0000256" key="7">
    <source>
        <dbReference type="ARBA" id="ARBA00023027"/>
    </source>
</evidence>
<evidence type="ECO:0000256" key="2">
    <source>
        <dbReference type="ARBA" id="ARBA00010519"/>
    </source>
</evidence>
<evidence type="ECO:0000256" key="8">
    <source>
        <dbReference type="ARBA" id="ARBA00023136"/>
    </source>
</evidence>
<dbReference type="EMBL" id="KP954700">
    <property type="protein sequence ID" value="ALJ11032.1"/>
    <property type="molecule type" value="Genomic_DNA"/>
</dbReference>
<comment type="subcellular location">
    <subcellularLocation>
        <location evidence="1">Membrane</location>
        <topology evidence="1">Multi-pass membrane protein</topology>
    </subcellularLocation>
</comment>
<evidence type="ECO:0000256" key="3">
    <source>
        <dbReference type="ARBA" id="ARBA00016612"/>
    </source>
</evidence>
<keyword evidence="7" id="KW-0520">NAD</keyword>
<keyword evidence="8 10" id="KW-0472">Membrane</keyword>
<protein>
    <recommendedName>
        <fullName evidence="3">NADH-ubiquinone oxidoreductase chain 4L</fullName>
    </recommendedName>
    <alternativeName>
        <fullName evidence="9">NADH dehydrogenase subunit 4L</fullName>
    </alternativeName>
</protein>
<evidence type="ECO:0000313" key="11">
    <source>
        <dbReference type="EMBL" id="ALJ11032.1"/>
    </source>
</evidence>
<organism evidence="11">
    <name type="scientific">Anadara vellicata</name>
    <dbReference type="NCBI Taxonomy" id="935000"/>
    <lineage>
        <taxon>Eukaryota</taxon>
        <taxon>Metazoa</taxon>
        <taxon>Spiralia</taxon>
        <taxon>Lophotrochozoa</taxon>
        <taxon>Mollusca</taxon>
        <taxon>Bivalvia</taxon>
        <taxon>Autobranchia</taxon>
        <taxon>Pteriomorphia</taxon>
        <taxon>Arcoida</taxon>
        <taxon>Arcoidea</taxon>
        <taxon>Arcidae</taxon>
        <taxon>Anadara</taxon>
    </lineage>
</organism>
<evidence type="ECO:0000256" key="5">
    <source>
        <dbReference type="ARBA" id="ARBA00022967"/>
    </source>
</evidence>
<evidence type="ECO:0000256" key="9">
    <source>
        <dbReference type="ARBA" id="ARBA00031586"/>
    </source>
</evidence>
<name>A0A0N7I0J0_9BIVA</name>
<dbReference type="Pfam" id="PF00420">
    <property type="entry name" value="Oxidored_q2"/>
    <property type="match status" value="1"/>
</dbReference>
<sequence>MVMFMGGFISLWENKHVLSVMVGVEFLFLSAIMVASCTMGMHDMTPVLVLLVMSVCEAALMLSVLVRMVRSFGNDLVLSLGVLSC</sequence>